<organism evidence="5 6">
    <name type="scientific">Mycobacterium numidiamassiliense</name>
    <dbReference type="NCBI Taxonomy" id="1841861"/>
    <lineage>
        <taxon>Bacteria</taxon>
        <taxon>Bacillati</taxon>
        <taxon>Actinomycetota</taxon>
        <taxon>Actinomycetes</taxon>
        <taxon>Mycobacteriales</taxon>
        <taxon>Mycobacteriaceae</taxon>
        <taxon>Mycobacterium</taxon>
    </lineage>
</organism>
<dbReference type="InterPro" id="IPR000030">
    <property type="entry name" value="PPE_dom"/>
</dbReference>
<accession>A0A2U3PFY7</accession>
<dbReference type="STRING" id="1841861.GCA_900157365_03226"/>
<protein>
    <recommendedName>
        <fullName evidence="7">PPE family protein</fullName>
    </recommendedName>
</protein>
<dbReference type="InterPro" id="IPR038332">
    <property type="entry name" value="PPE_sf"/>
</dbReference>
<gene>
    <name evidence="5" type="ORF">MNAB215_4906</name>
</gene>
<dbReference type="FunFam" id="1.20.1260.20:FF:000001">
    <property type="entry name" value="PPE family protein PPE41"/>
    <property type="match status" value="1"/>
</dbReference>
<feature type="non-terminal residue" evidence="5">
    <location>
        <position position="1"/>
    </location>
</feature>
<dbReference type="GO" id="GO:0052572">
    <property type="term" value="P:response to host immune response"/>
    <property type="evidence" value="ECO:0007669"/>
    <property type="project" value="TreeGrafter"/>
</dbReference>
<dbReference type="SUPFAM" id="SSF140459">
    <property type="entry name" value="PE/PPE dimer-like"/>
    <property type="match status" value="1"/>
</dbReference>
<dbReference type="AlphaFoldDB" id="A0A2U3PFY7"/>
<feature type="domain" description="PPE" evidence="3">
    <location>
        <begin position="6"/>
        <end position="168"/>
    </location>
</feature>
<feature type="compositionally biased region" description="Low complexity" evidence="2">
    <location>
        <begin position="361"/>
        <end position="371"/>
    </location>
</feature>
<evidence type="ECO:0008006" key="7">
    <source>
        <dbReference type="Google" id="ProtNLM"/>
    </source>
</evidence>
<dbReference type="PANTHER" id="PTHR46766:SF1">
    <property type="entry name" value="GLUTAMINE-RICH PROTEIN 2"/>
    <property type="match status" value="1"/>
</dbReference>
<evidence type="ECO:0000313" key="6">
    <source>
        <dbReference type="Proteomes" id="UP000240424"/>
    </source>
</evidence>
<comment type="similarity">
    <text evidence="1">Belongs to the mycobacterial PPE family.</text>
</comment>
<evidence type="ECO:0000313" key="5">
    <source>
        <dbReference type="EMBL" id="SPM42686.1"/>
    </source>
</evidence>
<dbReference type="Pfam" id="PF12484">
    <property type="entry name" value="PPE-SVP"/>
    <property type="match status" value="1"/>
</dbReference>
<reference evidence="5 6" key="1">
    <citation type="submission" date="2017-01" db="EMBL/GenBank/DDBJ databases">
        <authorList>
            <consortium name="Urmite Genomes"/>
        </authorList>
    </citation>
    <scope>NUCLEOTIDE SEQUENCE [LARGE SCALE GENOMIC DNA]</scope>
    <source>
        <strain evidence="5 6">AB215</strain>
    </source>
</reference>
<feature type="domain" description="PPE family C-terminal" evidence="4">
    <location>
        <begin position="336"/>
        <end position="416"/>
    </location>
</feature>
<proteinExistence type="inferred from homology"/>
<evidence type="ECO:0000256" key="2">
    <source>
        <dbReference type="SAM" id="MobiDB-lite"/>
    </source>
</evidence>
<dbReference type="InterPro" id="IPR022171">
    <property type="entry name" value="PPE_C"/>
</dbReference>
<feature type="region of interest" description="Disordered" evidence="2">
    <location>
        <begin position="353"/>
        <end position="420"/>
    </location>
</feature>
<dbReference type="PANTHER" id="PTHR46766">
    <property type="entry name" value="GLUTAMINE-RICH PROTEIN 2"/>
    <property type="match status" value="1"/>
</dbReference>
<evidence type="ECO:0000259" key="3">
    <source>
        <dbReference type="Pfam" id="PF00823"/>
    </source>
</evidence>
<keyword evidence="6" id="KW-1185">Reference proteome</keyword>
<name>A0A2U3PFY7_9MYCO</name>
<evidence type="ECO:0000256" key="1">
    <source>
        <dbReference type="ARBA" id="ARBA00010652"/>
    </source>
</evidence>
<dbReference type="EMBL" id="FUEZ01000004">
    <property type="protein sequence ID" value="SPM42686.1"/>
    <property type="molecule type" value="Genomic_DNA"/>
</dbReference>
<dbReference type="Gene3D" id="1.20.1260.20">
    <property type="entry name" value="PPE superfamily"/>
    <property type="match status" value="1"/>
</dbReference>
<dbReference type="Proteomes" id="UP000240424">
    <property type="component" value="Unassembled WGS sequence"/>
</dbReference>
<dbReference type="Pfam" id="PF00823">
    <property type="entry name" value="PPE"/>
    <property type="match status" value="1"/>
</dbReference>
<evidence type="ECO:0000259" key="4">
    <source>
        <dbReference type="Pfam" id="PF12484"/>
    </source>
</evidence>
<sequence length="420" mass="40753">VIPALDFAVLPPEVNSGRMYSGAGPGPLLAAASSWNGIAAELRAAALSYGSVLSELTERWQGPTSAAMIAATTPYVAWLNSSAASAETTAAQAGSAVAAYEAAFAATVPPAVIAANRTRLMTLIATNFLGQNTPAIAATEAEYGEMWAQDAGAMYGYAAASAVATELTPFDAPEQTTSLGGLAAQSAAVDQAAATSAGASQSTVSQLVAAVPSALQGLATPTAAGTGVAGALDDLGLDIFAPGSASSTTGLAGLMNAIFGTNTAFGQFLNSTILNTIFASAFFMPARFLGHATDFISLSQQSGAGATGAAAGAAPGAATGAGPGGIEAIGGSVAVNLGEGNVLGPLSVPPGWTATAPGQSPLSPALGGAPMAAPPSSPAPVTGSTPPVPMGANMGARGEGRAVPQYGFRPSFVARPPAAG</sequence>